<feature type="transmembrane region" description="Helical" evidence="1">
    <location>
        <begin position="21"/>
        <end position="38"/>
    </location>
</feature>
<reference evidence="2 3" key="1">
    <citation type="submission" date="2019-06" db="EMBL/GenBank/DDBJ databases">
        <title>Genome organization and adaptive potential of archetypical organophosphate degarding Sphingobium fuliginis ATCC 27551.</title>
        <authorList>
            <person name="Sarwar A."/>
            <person name="Parthasarathy S."/>
            <person name="Singh C."/>
            <person name="Siddavattam D."/>
        </authorList>
    </citation>
    <scope>NUCLEOTIDE SEQUENCE [LARGE SCALE GENOMIC DNA]</scope>
    <source>
        <strain evidence="2 3">ATCC 27551</strain>
    </source>
</reference>
<dbReference type="KEGG" id="sufl:FIL70_15355"/>
<dbReference type="Proteomes" id="UP000311469">
    <property type="component" value="Chromosome cSF1"/>
</dbReference>
<accession>A0A5B8CGR4</accession>
<sequence>MGKLTAILKTAWGLLTGSRETVLLIAIAGAAAALYAWGATARKDRDQLQAWAEKACLSAGATFPGAGKKVDACTQRIADLAAFERRTQAATNTILAGAVERQATKSAADTALARTQAARRTDAAAQMEKANAQIAPDDRVGPDWFDSLNRVAGLRPPGR</sequence>
<keyword evidence="1" id="KW-1133">Transmembrane helix</keyword>
<evidence type="ECO:0000313" key="2">
    <source>
        <dbReference type="EMBL" id="QDC38409.1"/>
    </source>
</evidence>
<keyword evidence="1" id="KW-0812">Transmembrane</keyword>
<dbReference type="EMBL" id="CP041016">
    <property type="protein sequence ID" value="QDC38409.1"/>
    <property type="molecule type" value="Genomic_DNA"/>
</dbReference>
<name>A0A5B8CGR4_SPHSA</name>
<evidence type="ECO:0000256" key="1">
    <source>
        <dbReference type="SAM" id="Phobius"/>
    </source>
</evidence>
<proteinExistence type="predicted"/>
<organism evidence="2 3">
    <name type="scientific">Sphingobium fuliginis ATCC 27551</name>
    <dbReference type="NCBI Taxonomy" id="1208342"/>
    <lineage>
        <taxon>Bacteria</taxon>
        <taxon>Pseudomonadati</taxon>
        <taxon>Pseudomonadota</taxon>
        <taxon>Alphaproteobacteria</taxon>
        <taxon>Sphingomonadales</taxon>
        <taxon>Sphingomonadaceae</taxon>
        <taxon>Sphingobium</taxon>
    </lineage>
</organism>
<keyword evidence="1" id="KW-0472">Membrane</keyword>
<dbReference type="RefSeq" id="WP_140042719.1">
    <property type="nucleotide sequence ID" value="NZ_CP041016.1"/>
</dbReference>
<gene>
    <name evidence="2" type="ORF">FIL70_15355</name>
</gene>
<dbReference type="AlphaFoldDB" id="A0A5B8CGR4"/>
<protein>
    <submittedName>
        <fullName evidence="2">Uncharacterized protein</fullName>
    </submittedName>
</protein>
<evidence type="ECO:0000313" key="3">
    <source>
        <dbReference type="Proteomes" id="UP000311469"/>
    </source>
</evidence>